<accession>A0A6A6SFX8</accession>
<keyword evidence="2" id="KW-1185">Reference proteome</keyword>
<reference evidence="1" key="1">
    <citation type="journal article" date="2020" name="Stud. Mycol.">
        <title>101 Dothideomycetes genomes: a test case for predicting lifestyles and emergence of pathogens.</title>
        <authorList>
            <person name="Haridas S."/>
            <person name="Albert R."/>
            <person name="Binder M."/>
            <person name="Bloem J."/>
            <person name="Labutti K."/>
            <person name="Salamov A."/>
            <person name="Andreopoulos B."/>
            <person name="Baker S."/>
            <person name="Barry K."/>
            <person name="Bills G."/>
            <person name="Bluhm B."/>
            <person name="Cannon C."/>
            <person name="Castanera R."/>
            <person name="Culley D."/>
            <person name="Daum C."/>
            <person name="Ezra D."/>
            <person name="Gonzalez J."/>
            <person name="Henrissat B."/>
            <person name="Kuo A."/>
            <person name="Liang C."/>
            <person name="Lipzen A."/>
            <person name="Lutzoni F."/>
            <person name="Magnuson J."/>
            <person name="Mondo S."/>
            <person name="Nolan M."/>
            <person name="Ohm R."/>
            <person name="Pangilinan J."/>
            <person name="Park H.-J."/>
            <person name="Ramirez L."/>
            <person name="Alfaro M."/>
            <person name="Sun H."/>
            <person name="Tritt A."/>
            <person name="Yoshinaga Y."/>
            <person name="Zwiers L.-H."/>
            <person name="Turgeon B."/>
            <person name="Goodwin S."/>
            <person name="Spatafora J."/>
            <person name="Crous P."/>
            <person name="Grigoriev I."/>
        </authorList>
    </citation>
    <scope>NUCLEOTIDE SEQUENCE</scope>
    <source>
        <strain evidence="1">CBS 473.64</strain>
    </source>
</reference>
<proteinExistence type="predicted"/>
<dbReference type="Proteomes" id="UP000799753">
    <property type="component" value="Unassembled WGS sequence"/>
</dbReference>
<dbReference type="EMBL" id="MU006776">
    <property type="protein sequence ID" value="KAF2646815.1"/>
    <property type="molecule type" value="Genomic_DNA"/>
</dbReference>
<dbReference type="AlphaFoldDB" id="A0A6A6SFX8"/>
<gene>
    <name evidence="1" type="ORF">P280DRAFT_19598</name>
</gene>
<protein>
    <submittedName>
        <fullName evidence="1">Uncharacterized protein</fullName>
    </submittedName>
</protein>
<name>A0A6A6SFX8_9PLEO</name>
<organism evidence="1 2">
    <name type="scientific">Massarina eburnea CBS 473.64</name>
    <dbReference type="NCBI Taxonomy" id="1395130"/>
    <lineage>
        <taxon>Eukaryota</taxon>
        <taxon>Fungi</taxon>
        <taxon>Dikarya</taxon>
        <taxon>Ascomycota</taxon>
        <taxon>Pezizomycotina</taxon>
        <taxon>Dothideomycetes</taxon>
        <taxon>Pleosporomycetidae</taxon>
        <taxon>Pleosporales</taxon>
        <taxon>Massarineae</taxon>
        <taxon>Massarinaceae</taxon>
        <taxon>Massarina</taxon>
    </lineage>
</organism>
<evidence type="ECO:0000313" key="1">
    <source>
        <dbReference type="EMBL" id="KAF2646815.1"/>
    </source>
</evidence>
<sequence length="180" mass="20220">MSQVLRNCHLIKEPSSQLIYAVSRILSARILSPRNPACGIPSAFILCPNSTVKLTSSFSQRFTNPEPGTFALHGSTAYGPDLGKKSFRTLNKRLPPGWRMGSGHVTIFSAHFCDTLVVLIRQTPRTLLCKRYSNNNLCMSLRDGMWLDISTRCTLVLSYCLTLKSIPMVESRKNNRTQRK</sequence>
<evidence type="ECO:0000313" key="2">
    <source>
        <dbReference type="Proteomes" id="UP000799753"/>
    </source>
</evidence>